<gene>
    <name evidence="8" type="ORF">C7K55_00570</name>
</gene>
<comment type="caution">
    <text evidence="8">The sequence shown here is derived from an EMBL/GenBank/DDBJ whole genome shotgun (WGS) entry which is preliminary data.</text>
</comment>
<organism evidence="8 9">
    <name type="scientific">Cyanobium usitatum str. Tous</name>
    <dbReference type="NCBI Taxonomy" id="2116684"/>
    <lineage>
        <taxon>Bacteria</taxon>
        <taxon>Bacillati</taxon>
        <taxon>Cyanobacteriota</taxon>
        <taxon>Cyanophyceae</taxon>
        <taxon>Synechococcales</taxon>
        <taxon>Prochlorococcaceae</taxon>
        <taxon>Cyanobium</taxon>
    </lineage>
</organism>
<dbReference type="PANTHER" id="PTHR34939">
    <property type="entry name" value="PHOTOSYSTEM I REACTION CENTER SUBUNIT III, CHLOROPLASTIC"/>
    <property type="match status" value="1"/>
</dbReference>
<sequence length="164" mass="17763">MRRLFSRRLFAVLLSAFLLLGFAPAAKADVAGLTPCSESARFQQRAATAKTDQAKARFAMYSQSVCGADGLPHLIVDGRWNHAGDFMLPGIAFLYIAGCIGWAGRNYLRAIRGDKDATMKEIQIDLPLAFKSTLAAATWPLAAFGELTSGKLLEPDDKVTVSPR</sequence>
<evidence type="ECO:0000256" key="7">
    <source>
        <dbReference type="SAM" id="SignalP"/>
    </source>
</evidence>
<evidence type="ECO:0000313" key="8">
    <source>
        <dbReference type="EMBL" id="PSJ07278.1"/>
    </source>
</evidence>
<keyword evidence="6" id="KW-0472">Membrane</keyword>
<keyword evidence="6" id="KW-0793">Thylakoid</keyword>
<proteinExistence type="inferred from homology"/>
<evidence type="ECO:0000256" key="4">
    <source>
        <dbReference type="ARBA" id="ARBA00022836"/>
    </source>
</evidence>
<keyword evidence="6" id="KW-0812">Transmembrane</keyword>
<keyword evidence="9" id="KW-1185">Reference proteome</keyword>
<feature type="transmembrane region" description="Helical" evidence="6">
    <location>
        <begin position="86"/>
        <end position="104"/>
    </location>
</feature>
<accession>A0A2P7N1D0</accession>
<dbReference type="GO" id="GO:0031676">
    <property type="term" value="C:plasma membrane-derived thylakoid membrane"/>
    <property type="evidence" value="ECO:0007669"/>
    <property type="project" value="UniProtKB-SubCell"/>
</dbReference>
<keyword evidence="6 7" id="KW-0732">Signal</keyword>
<evidence type="ECO:0000256" key="5">
    <source>
        <dbReference type="ARBA" id="ARBA00033433"/>
    </source>
</evidence>
<keyword evidence="4 6" id="KW-0603">Photosystem I</keyword>
<evidence type="ECO:0000256" key="2">
    <source>
        <dbReference type="ARBA" id="ARBA00016492"/>
    </source>
</evidence>
<evidence type="ECO:0000256" key="1">
    <source>
        <dbReference type="ARBA" id="ARBA00008386"/>
    </source>
</evidence>
<name>A0A2P7N1D0_9CYAN</name>
<keyword evidence="6" id="KW-1133">Transmembrane helix</keyword>
<dbReference type="PANTHER" id="PTHR34939:SF1">
    <property type="entry name" value="PHOTOSYSTEM I REACTION CENTER SUBUNIT III, CHLOROPLASTIC"/>
    <property type="match status" value="1"/>
</dbReference>
<comment type="function">
    <text evidence="6">Participates in efficiency of electron transfer from plastocyanin to P700 (or cytochrome c553 in algae and cyanobacteria). This plastocyanin-docking protein contributes to the specific association of plastocyanin to PSI.</text>
</comment>
<reference evidence="8 9" key="1">
    <citation type="journal article" date="2018" name="Environ. Microbiol.">
        <title>Ecological and genomic features of two widespread freshwater picocyanobacteria.</title>
        <authorList>
            <person name="Cabello-Yeves P.J."/>
            <person name="Picazo A."/>
            <person name="Camacho A."/>
            <person name="Callieri C."/>
            <person name="Rosselli R."/>
            <person name="Roda-Garcia J.J."/>
            <person name="Coutinho F.H."/>
            <person name="Rodriguez-Valera F."/>
        </authorList>
    </citation>
    <scope>NUCLEOTIDE SEQUENCE [LARGE SCALE GENOMIC DNA]</scope>
    <source>
        <strain evidence="8 9">Tous</strain>
    </source>
</reference>
<evidence type="ECO:0000256" key="3">
    <source>
        <dbReference type="ARBA" id="ARBA00022531"/>
    </source>
</evidence>
<comment type="similarity">
    <text evidence="1 6">Belongs to the PsaF family.</text>
</comment>
<dbReference type="InterPro" id="IPR036577">
    <property type="entry name" value="PSI_PsaF_sf"/>
</dbReference>
<comment type="subcellular location">
    <subcellularLocation>
        <location evidence="6">Cellular thylakoid membrane</location>
    </subcellularLocation>
</comment>
<dbReference type="OrthoDB" id="512859at2"/>
<dbReference type="AlphaFoldDB" id="A0A2P7N1D0"/>
<protein>
    <recommendedName>
        <fullName evidence="2 6">Photosystem I reaction center subunit III</fullName>
    </recommendedName>
    <alternativeName>
        <fullName evidence="5 6">PSI-F</fullName>
    </alternativeName>
</protein>
<dbReference type="SUPFAM" id="SSF81536">
    <property type="entry name" value="Subunit III of photosystem I reaction centre, PsaF"/>
    <property type="match status" value="1"/>
</dbReference>
<dbReference type="RefSeq" id="WP_106501464.1">
    <property type="nucleotide sequence ID" value="NZ_PXXO01000001.1"/>
</dbReference>
<feature type="chain" id="PRO_5015202207" description="Photosystem I reaction center subunit III" evidence="7">
    <location>
        <begin position="29"/>
        <end position="164"/>
    </location>
</feature>
<feature type="signal peptide" evidence="7">
    <location>
        <begin position="1"/>
        <end position="28"/>
    </location>
</feature>
<evidence type="ECO:0000256" key="6">
    <source>
        <dbReference type="RuleBase" id="RU368107"/>
    </source>
</evidence>
<dbReference type="GO" id="GO:0015979">
    <property type="term" value="P:photosynthesis"/>
    <property type="evidence" value="ECO:0007669"/>
    <property type="project" value="UniProtKB-UniRule"/>
</dbReference>
<dbReference type="Proteomes" id="UP000243002">
    <property type="component" value="Unassembled WGS sequence"/>
</dbReference>
<keyword evidence="3 6" id="KW-0602">Photosynthesis</keyword>
<dbReference type="GO" id="GO:0009538">
    <property type="term" value="C:photosystem I reaction center"/>
    <property type="evidence" value="ECO:0007669"/>
    <property type="project" value="UniProtKB-UniRule"/>
</dbReference>
<evidence type="ECO:0000313" key="9">
    <source>
        <dbReference type="Proteomes" id="UP000243002"/>
    </source>
</evidence>
<dbReference type="EMBL" id="PXXO01000001">
    <property type="protein sequence ID" value="PSJ07278.1"/>
    <property type="molecule type" value="Genomic_DNA"/>
</dbReference>
<dbReference type="Gene3D" id="1.10.8.110">
    <property type="entry name" value="Photosystem I PsaF, reaction centre subunit III"/>
    <property type="match status" value="1"/>
</dbReference>
<dbReference type="InterPro" id="IPR003666">
    <property type="entry name" value="PSI_PsaF"/>
</dbReference>
<dbReference type="Pfam" id="PF02507">
    <property type="entry name" value="PSI_PsaF"/>
    <property type="match status" value="1"/>
</dbReference>